<gene>
    <name evidence="2" type="ORF">ANCCAN_10680</name>
</gene>
<dbReference type="OrthoDB" id="10601948at2759"/>
<feature type="compositionally biased region" description="Polar residues" evidence="1">
    <location>
        <begin position="181"/>
        <end position="204"/>
    </location>
</feature>
<evidence type="ECO:0000313" key="2">
    <source>
        <dbReference type="EMBL" id="RCN43355.1"/>
    </source>
</evidence>
<reference evidence="2 3" key="1">
    <citation type="submission" date="2014-10" db="EMBL/GenBank/DDBJ databases">
        <title>Draft genome of the hookworm Ancylostoma caninum.</title>
        <authorList>
            <person name="Mitreva M."/>
        </authorList>
    </citation>
    <scope>NUCLEOTIDE SEQUENCE [LARGE SCALE GENOMIC DNA]</scope>
    <source>
        <strain evidence="2 3">Baltimore</strain>
    </source>
</reference>
<keyword evidence="3" id="KW-1185">Reference proteome</keyword>
<feature type="region of interest" description="Disordered" evidence="1">
    <location>
        <begin position="102"/>
        <end position="136"/>
    </location>
</feature>
<organism evidence="2 3">
    <name type="scientific">Ancylostoma caninum</name>
    <name type="common">Dog hookworm</name>
    <dbReference type="NCBI Taxonomy" id="29170"/>
    <lineage>
        <taxon>Eukaryota</taxon>
        <taxon>Metazoa</taxon>
        <taxon>Ecdysozoa</taxon>
        <taxon>Nematoda</taxon>
        <taxon>Chromadorea</taxon>
        <taxon>Rhabditida</taxon>
        <taxon>Rhabditina</taxon>
        <taxon>Rhabditomorpha</taxon>
        <taxon>Strongyloidea</taxon>
        <taxon>Ancylostomatidae</taxon>
        <taxon>Ancylostomatinae</taxon>
        <taxon>Ancylostoma</taxon>
    </lineage>
</organism>
<dbReference type="AlphaFoldDB" id="A0A368GK34"/>
<evidence type="ECO:0000313" key="3">
    <source>
        <dbReference type="Proteomes" id="UP000252519"/>
    </source>
</evidence>
<feature type="compositionally biased region" description="Basic and acidic residues" evidence="1">
    <location>
        <begin position="20"/>
        <end position="38"/>
    </location>
</feature>
<dbReference type="EMBL" id="JOJR01000160">
    <property type="protein sequence ID" value="RCN43355.1"/>
    <property type="molecule type" value="Genomic_DNA"/>
</dbReference>
<dbReference type="Proteomes" id="UP000252519">
    <property type="component" value="Unassembled WGS sequence"/>
</dbReference>
<feature type="compositionally biased region" description="Basic and acidic residues" evidence="1">
    <location>
        <begin position="159"/>
        <end position="177"/>
    </location>
</feature>
<feature type="region of interest" description="Disordered" evidence="1">
    <location>
        <begin position="1"/>
        <end position="40"/>
    </location>
</feature>
<protein>
    <submittedName>
        <fullName evidence="2">Uncharacterized protein</fullName>
    </submittedName>
</protein>
<proteinExistence type="predicted"/>
<dbReference type="STRING" id="29170.A0A368GK34"/>
<sequence length="251" mass="27881">MHSPDPSTCVERSISIAREQLSDKTENKVEEKLEEKEPSQTCALVSDKQLNAGPPKMTTALETGPVSQVDSSAIPIVNGIAKEAEETVAEVKVGLLNAEAKKEEQCQIKEDDQKQCQTKEEEETREEQSVEEAAANLQQQLVLDVSHQAEPEAFSWSDEMERSYEESRKKEEEERQQQESGAVNGSGDYTTSDSPGLASQNSEQTKTTLVSLWDPNSRRTIIDDFTSVLLTLYVCKSVPQYAWACPLGTHQ</sequence>
<name>A0A368GK34_ANCCA</name>
<comment type="caution">
    <text evidence="2">The sequence shown here is derived from an EMBL/GenBank/DDBJ whole genome shotgun (WGS) entry which is preliminary data.</text>
</comment>
<feature type="compositionally biased region" description="Basic and acidic residues" evidence="1">
    <location>
        <begin position="102"/>
        <end position="119"/>
    </location>
</feature>
<feature type="region of interest" description="Disordered" evidence="1">
    <location>
        <begin position="148"/>
        <end position="204"/>
    </location>
</feature>
<evidence type="ECO:0000256" key="1">
    <source>
        <dbReference type="SAM" id="MobiDB-lite"/>
    </source>
</evidence>
<accession>A0A368GK34</accession>